<reference evidence="2" key="2">
    <citation type="submission" date="2021-04" db="EMBL/GenBank/DDBJ databases">
        <authorList>
            <person name="Gilroy R."/>
        </authorList>
    </citation>
    <scope>NUCLEOTIDE SEQUENCE</scope>
    <source>
        <strain evidence="2">ChiGjej4B4-7305</strain>
    </source>
</reference>
<accession>A0A9D2EGM9</accession>
<dbReference type="AlphaFoldDB" id="A0A9D2EGM9"/>
<dbReference type="NCBIfam" id="NF033766">
    <property type="entry name" value="choice_anch_G"/>
    <property type="match status" value="1"/>
</dbReference>
<gene>
    <name evidence="2" type="ORF">H9815_14780</name>
</gene>
<feature type="region of interest" description="Disordered" evidence="1">
    <location>
        <begin position="537"/>
        <end position="578"/>
    </location>
</feature>
<feature type="compositionally biased region" description="Acidic residues" evidence="1">
    <location>
        <begin position="541"/>
        <end position="578"/>
    </location>
</feature>
<reference evidence="2" key="1">
    <citation type="journal article" date="2021" name="PeerJ">
        <title>Extensive microbial diversity within the chicken gut microbiome revealed by metagenomics and culture.</title>
        <authorList>
            <person name="Gilroy R."/>
            <person name="Ravi A."/>
            <person name="Getino M."/>
            <person name="Pursley I."/>
            <person name="Horton D.L."/>
            <person name="Alikhan N.F."/>
            <person name="Baker D."/>
            <person name="Gharbi K."/>
            <person name="Hall N."/>
            <person name="Watson M."/>
            <person name="Adriaenssens E.M."/>
            <person name="Foster-Nyarko E."/>
            <person name="Jarju S."/>
            <person name="Secka A."/>
            <person name="Antonio M."/>
            <person name="Oren A."/>
            <person name="Chaudhuri R.R."/>
            <person name="La Ragione R."/>
            <person name="Hildebrand F."/>
            <person name="Pallen M.J."/>
        </authorList>
    </citation>
    <scope>NUCLEOTIDE SEQUENCE</scope>
    <source>
        <strain evidence="2">ChiGjej4B4-7305</strain>
    </source>
</reference>
<sequence>MQPRQKTARTSARAQWRKPLAIATASVAAVALGAVGLSGPLTPASAAQSDESEAEGRLIAGGGVVNLNDIAEIAGAYSATPTAPGEVNSPLSLEVLNALNIDLGDGLQLFGENGVIGVGALGQYANTAEGADPLASAGLVNADGSIAVGSGDPAENAYLDLSPLLDEAGLDGLLDDARVELGAISALATVDETGAPVGDYQIANGTLLLTSPAIADLSGTLSEGLDQVSGPINDLAGEGGVIDTTIDPLLDDLTSTLNTLLLGVGSIDDLGVTATVDVDLQAALDSALGEPITGPDSAVTIDLSTGEVSVDLARLVADSQGGVYDGTLNNLPVNTEVLGPDVIQAALDGAIGSTLDQIPALVVEAVTDALHAADVNIAIQGDINSLLGNIGEVDVQLSGTLGDFVGAEGATEPVVDTSGTNVVGLPVGQLLEPILQTVTNTILPALVTPLSEAITDEGTLDTIFRPAVEALNEVLSPLAGLITDNLISLTANVQETPGDFVDERGYDPESFTQRALQLNLLPNDPLVELSLASATVRLAEEDQDPDTDADAAADPDAEADPDASADDSTDPDSSADDS</sequence>
<evidence type="ECO:0000313" key="2">
    <source>
        <dbReference type="EMBL" id="HIZ37036.1"/>
    </source>
</evidence>
<dbReference type="EMBL" id="DXBY01000255">
    <property type="protein sequence ID" value="HIZ37036.1"/>
    <property type="molecule type" value="Genomic_DNA"/>
</dbReference>
<comment type="caution">
    <text evidence="2">The sequence shown here is derived from an EMBL/GenBank/DDBJ whole genome shotgun (WGS) entry which is preliminary data.</text>
</comment>
<proteinExistence type="predicted"/>
<protein>
    <submittedName>
        <fullName evidence="2">Choice-of-anchor G family protein</fullName>
    </submittedName>
</protein>
<evidence type="ECO:0000313" key="3">
    <source>
        <dbReference type="Proteomes" id="UP000824037"/>
    </source>
</evidence>
<name>A0A9D2EGM9_9MICO</name>
<feature type="non-terminal residue" evidence="2">
    <location>
        <position position="578"/>
    </location>
</feature>
<dbReference type="Proteomes" id="UP000824037">
    <property type="component" value="Unassembled WGS sequence"/>
</dbReference>
<dbReference type="InterPro" id="IPR047900">
    <property type="entry name" value="Choice_anch_G"/>
</dbReference>
<evidence type="ECO:0000256" key="1">
    <source>
        <dbReference type="SAM" id="MobiDB-lite"/>
    </source>
</evidence>
<organism evidence="2 3">
    <name type="scientific">Candidatus Ruania gallistercoris</name>
    <dbReference type="NCBI Taxonomy" id="2838746"/>
    <lineage>
        <taxon>Bacteria</taxon>
        <taxon>Bacillati</taxon>
        <taxon>Actinomycetota</taxon>
        <taxon>Actinomycetes</taxon>
        <taxon>Micrococcales</taxon>
        <taxon>Ruaniaceae</taxon>
        <taxon>Ruania</taxon>
    </lineage>
</organism>